<organism evidence="2 3">
    <name type="scientific">Pelagomonas calceolata</name>
    <dbReference type="NCBI Taxonomy" id="35677"/>
    <lineage>
        <taxon>Eukaryota</taxon>
        <taxon>Sar</taxon>
        <taxon>Stramenopiles</taxon>
        <taxon>Ochrophyta</taxon>
        <taxon>Pelagophyceae</taxon>
        <taxon>Pelagomonadales</taxon>
        <taxon>Pelagomonadaceae</taxon>
        <taxon>Pelagomonas</taxon>
    </lineage>
</organism>
<accession>A0A8J2SYX9</accession>
<feature type="signal peptide" evidence="1">
    <location>
        <begin position="1"/>
        <end position="18"/>
    </location>
</feature>
<dbReference type="OrthoDB" id="39297at2759"/>
<proteinExistence type="predicted"/>
<reference evidence="2" key="1">
    <citation type="submission" date="2021-11" db="EMBL/GenBank/DDBJ databases">
        <authorList>
            <consortium name="Genoscope - CEA"/>
            <person name="William W."/>
        </authorList>
    </citation>
    <scope>NUCLEOTIDE SEQUENCE</scope>
</reference>
<evidence type="ECO:0000256" key="1">
    <source>
        <dbReference type="SAM" id="SignalP"/>
    </source>
</evidence>
<gene>
    <name evidence="2" type="ORF">PECAL_5P11220</name>
</gene>
<dbReference type="Proteomes" id="UP000789595">
    <property type="component" value="Unassembled WGS sequence"/>
</dbReference>
<feature type="chain" id="PRO_5035200695" evidence="1">
    <location>
        <begin position="19"/>
        <end position="192"/>
    </location>
</feature>
<dbReference type="AlphaFoldDB" id="A0A8J2SYX9"/>
<evidence type="ECO:0000313" key="2">
    <source>
        <dbReference type="EMBL" id="CAH0376527.1"/>
    </source>
</evidence>
<dbReference type="EMBL" id="CAKKNE010000005">
    <property type="protein sequence ID" value="CAH0376527.1"/>
    <property type="molecule type" value="Genomic_DNA"/>
</dbReference>
<protein>
    <submittedName>
        <fullName evidence="2">Uncharacterized protein</fullName>
    </submittedName>
</protein>
<evidence type="ECO:0000313" key="3">
    <source>
        <dbReference type="Proteomes" id="UP000789595"/>
    </source>
</evidence>
<comment type="caution">
    <text evidence="2">The sequence shown here is derived from an EMBL/GenBank/DDBJ whole genome shotgun (WGS) entry which is preliminary data.</text>
</comment>
<keyword evidence="3" id="KW-1185">Reference proteome</keyword>
<name>A0A8J2SYX9_9STRA</name>
<sequence>MALLRTTALALALGTTNAGGAYPDLSNGAQYVKLTDATFDSFINDALSAGKTAMVRWIAERHGVQFNPGAGGWPTIRYFNSDTGPGGAPYEKVTDKAMCEELKDEDNMFAYVEKAASTSLCSLDGQGCSDKQKTYIAKWTGKTREDYASQMARIDKMLAGDQSKLSSDVLSWMKARRKLLDQMHWAAVTDEL</sequence>
<keyword evidence="1" id="KW-0732">Signal</keyword>